<dbReference type="AlphaFoldDB" id="A0AAV2B2K4"/>
<reference evidence="2 3" key="1">
    <citation type="submission" date="2024-04" db="EMBL/GenBank/DDBJ databases">
        <authorList>
            <person name="Rising A."/>
            <person name="Reimegard J."/>
            <person name="Sonavane S."/>
            <person name="Akerstrom W."/>
            <person name="Nylinder S."/>
            <person name="Hedman E."/>
            <person name="Kallberg Y."/>
        </authorList>
    </citation>
    <scope>NUCLEOTIDE SEQUENCE [LARGE SCALE GENOMIC DNA]</scope>
</reference>
<feature type="non-terminal residue" evidence="2">
    <location>
        <position position="1"/>
    </location>
</feature>
<name>A0AAV2B2K4_9ARAC</name>
<protein>
    <submittedName>
        <fullName evidence="2">Uncharacterized protein</fullName>
    </submittedName>
</protein>
<organism evidence="2 3">
    <name type="scientific">Larinioides sclopetarius</name>
    <dbReference type="NCBI Taxonomy" id="280406"/>
    <lineage>
        <taxon>Eukaryota</taxon>
        <taxon>Metazoa</taxon>
        <taxon>Ecdysozoa</taxon>
        <taxon>Arthropoda</taxon>
        <taxon>Chelicerata</taxon>
        <taxon>Arachnida</taxon>
        <taxon>Araneae</taxon>
        <taxon>Araneomorphae</taxon>
        <taxon>Entelegynae</taxon>
        <taxon>Araneoidea</taxon>
        <taxon>Araneidae</taxon>
        <taxon>Larinioides</taxon>
    </lineage>
</organism>
<dbReference type="Proteomes" id="UP001497382">
    <property type="component" value="Unassembled WGS sequence"/>
</dbReference>
<feature type="compositionally biased region" description="Basic and acidic residues" evidence="1">
    <location>
        <begin position="33"/>
        <end position="43"/>
    </location>
</feature>
<comment type="caution">
    <text evidence="2">The sequence shown here is derived from an EMBL/GenBank/DDBJ whole genome shotgun (WGS) entry which is preliminary data.</text>
</comment>
<evidence type="ECO:0000313" key="2">
    <source>
        <dbReference type="EMBL" id="CAL1289413.1"/>
    </source>
</evidence>
<feature type="compositionally biased region" description="Polar residues" evidence="1">
    <location>
        <begin position="17"/>
        <end position="28"/>
    </location>
</feature>
<dbReference type="EMBL" id="CAXIEN010000248">
    <property type="protein sequence ID" value="CAL1289413.1"/>
    <property type="molecule type" value="Genomic_DNA"/>
</dbReference>
<evidence type="ECO:0000256" key="1">
    <source>
        <dbReference type="SAM" id="MobiDB-lite"/>
    </source>
</evidence>
<feature type="region of interest" description="Disordered" evidence="1">
    <location>
        <begin position="1"/>
        <end position="43"/>
    </location>
</feature>
<feature type="compositionally biased region" description="Basic residues" evidence="1">
    <location>
        <begin position="1"/>
        <end position="15"/>
    </location>
</feature>
<evidence type="ECO:0000313" key="3">
    <source>
        <dbReference type="Proteomes" id="UP001497382"/>
    </source>
</evidence>
<proteinExistence type="predicted"/>
<sequence length="43" mass="5058">RIKIPQKRISGRRGKNVNYQKKNSTQVSPWHPYLDHSATESHN</sequence>
<keyword evidence="3" id="KW-1185">Reference proteome</keyword>
<gene>
    <name evidence="2" type="ORF">LARSCL_LOCUS15924</name>
</gene>
<accession>A0AAV2B2K4</accession>